<feature type="region of interest" description="Disordered" evidence="7">
    <location>
        <begin position="122"/>
        <end position="179"/>
    </location>
</feature>
<dbReference type="PROSITE" id="PS01102">
    <property type="entry name" value="ZF_DKSA_1"/>
    <property type="match status" value="1"/>
</dbReference>
<comment type="caution">
    <text evidence="5">Lacks conserved residue(s) required for the propagation of feature annotation.</text>
</comment>
<comment type="caution">
    <text evidence="10">The sequence shown here is derived from an EMBL/GenBank/DDBJ whole genome shotgun (WGS) entry which is preliminary data.</text>
</comment>
<feature type="compositionally biased region" description="Low complexity" evidence="7">
    <location>
        <begin position="48"/>
        <end position="59"/>
    </location>
</feature>
<evidence type="ECO:0000259" key="9">
    <source>
        <dbReference type="Pfam" id="PF21157"/>
    </source>
</evidence>
<dbReference type="PROSITE" id="PS51128">
    <property type="entry name" value="ZF_DKSA_2"/>
    <property type="match status" value="1"/>
</dbReference>
<evidence type="ECO:0000256" key="1">
    <source>
        <dbReference type="ARBA" id="ARBA00022490"/>
    </source>
</evidence>
<dbReference type="GO" id="GO:0010468">
    <property type="term" value="P:regulation of gene expression"/>
    <property type="evidence" value="ECO:0007669"/>
    <property type="project" value="UniProtKB-UniRule"/>
</dbReference>
<dbReference type="SUPFAM" id="SSF57716">
    <property type="entry name" value="Glucocorticoid receptor-like (DNA-binding domain)"/>
    <property type="match status" value="1"/>
</dbReference>
<name>A0A849K6M4_9BURK</name>
<dbReference type="RefSeq" id="WP_171560311.1">
    <property type="nucleotide sequence ID" value="NZ_JABFCS010000001.1"/>
</dbReference>
<dbReference type="Pfam" id="PF01258">
    <property type="entry name" value="zf-dskA_traR"/>
    <property type="match status" value="1"/>
</dbReference>
<feature type="compositionally biased region" description="Low complexity" evidence="7">
    <location>
        <begin position="17"/>
        <end position="38"/>
    </location>
</feature>
<dbReference type="InterPro" id="IPR020458">
    <property type="entry name" value="Znf_DskA_TraR_CS"/>
</dbReference>
<comment type="similarity">
    <text evidence="5">Belongs to the DksA family.</text>
</comment>
<dbReference type="NCBIfam" id="TIGR02420">
    <property type="entry name" value="dksA"/>
    <property type="match status" value="1"/>
</dbReference>
<sequence>MKAQPKVAAKTKKPAAKAKTTAKSSKPAVKAAKPAAKAPAKKSPAKPVPKTTVKAGKPAAKAKKPVAKAAGKTPAKAPAKPAKTAVKTAPKAARTAAGKVVGAVAKAVVTGAKAVVAAAKKIPAKASPAPAKAAPAAKASPPPAATAAARAQPAPASASAPQQAQPAARPAPPPAANAPAVFGSAKATYTPMANPSVLTPPPVVAIKKDPKLANNWKTKSAEELSDAEVLAMPDSEYMNEKQMAYFRLKLLQLKTDILNSAGETTEHLREETVIVPDPADRATIEEEHALELRTRDRERKLLKKIEQSIARIDAGDYGYCDETGEPIGVGRLLARPTATLSLEAQQRRELKQKMFGD</sequence>
<evidence type="ECO:0000259" key="8">
    <source>
        <dbReference type="Pfam" id="PF01258"/>
    </source>
</evidence>
<comment type="function">
    <text evidence="5">Transcription factor that acts by binding directly to the RNA polymerase (RNAP). Required for negative regulation of rRNA expression and positive regulation of several amino acid biosynthesis promoters.</text>
</comment>
<keyword evidence="3 5" id="KW-0863">Zinc-finger</keyword>
<keyword evidence="11" id="KW-1185">Reference proteome</keyword>
<comment type="subcellular location">
    <subcellularLocation>
        <location evidence="5">Cytoplasm</location>
    </subcellularLocation>
</comment>
<feature type="region of interest" description="Disordered" evidence="7">
    <location>
        <begin position="1"/>
        <end position="95"/>
    </location>
</feature>
<feature type="domain" description="Zinc finger DksA/TraR C4-type" evidence="8">
    <location>
        <begin position="315"/>
        <end position="349"/>
    </location>
</feature>
<evidence type="ECO:0000256" key="5">
    <source>
        <dbReference type="HAMAP-Rule" id="MF_00926"/>
    </source>
</evidence>
<feature type="compositionally biased region" description="Low complexity" evidence="7">
    <location>
        <begin position="67"/>
        <end position="95"/>
    </location>
</feature>
<dbReference type="HAMAP" id="MF_00926">
    <property type="entry name" value="DksA"/>
    <property type="match status" value="1"/>
</dbReference>
<reference evidence="10 11" key="1">
    <citation type="submission" date="2020-05" db="EMBL/GenBank/DDBJ databases">
        <authorList>
            <person name="Khan S.A."/>
            <person name="Jeon C.O."/>
            <person name="Chun B.H."/>
        </authorList>
    </citation>
    <scope>NUCLEOTIDE SEQUENCE [LARGE SCALE GENOMIC DNA]</scope>
    <source>
        <strain evidence="10 11">B156</strain>
    </source>
</reference>
<dbReference type="InterPro" id="IPR037187">
    <property type="entry name" value="DnaK_N"/>
</dbReference>
<dbReference type="SUPFAM" id="SSF109635">
    <property type="entry name" value="DnaK suppressor protein DksA, alpha-hairpin domain"/>
    <property type="match status" value="1"/>
</dbReference>
<evidence type="ECO:0000256" key="6">
    <source>
        <dbReference type="PROSITE-ProRule" id="PRU00510"/>
    </source>
</evidence>
<comment type="subunit">
    <text evidence="5">Interacts directly with the RNA polymerase.</text>
</comment>
<feature type="domain" description="DnaK suppressor protein DksA N-terminal" evidence="9">
    <location>
        <begin position="242"/>
        <end position="312"/>
    </location>
</feature>
<feature type="compositionally biased region" description="Low complexity" evidence="7">
    <location>
        <begin position="122"/>
        <end position="168"/>
    </location>
</feature>
<evidence type="ECO:0000313" key="11">
    <source>
        <dbReference type="Proteomes" id="UP000552954"/>
    </source>
</evidence>
<evidence type="ECO:0000313" key="10">
    <source>
        <dbReference type="EMBL" id="NNU44062.1"/>
    </source>
</evidence>
<dbReference type="AlphaFoldDB" id="A0A849K6M4"/>
<evidence type="ECO:0000256" key="4">
    <source>
        <dbReference type="ARBA" id="ARBA00022833"/>
    </source>
</evidence>
<evidence type="ECO:0000256" key="2">
    <source>
        <dbReference type="ARBA" id="ARBA00022723"/>
    </source>
</evidence>
<dbReference type="PANTHER" id="PTHR33823:SF2">
    <property type="entry name" value="RNA POLYMERASE-BINDING TRANSCRIPTION FACTOR DKSA"/>
    <property type="match status" value="1"/>
</dbReference>
<dbReference type="PANTHER" id="PTHR33823">
    <property type="entry name" value="RNA POLYMERASE-BINDING TRANSCRIPTION FACTOR DKSA-RELATED"/>
    <property type="match status" value="1"/>
</dbReference>
<organism evidence="10 11">
    <name type="scientific">Ramlibacter montanisoli</name>
    <dbReference type="NCBI Taxonomy" id="2732512"/>
    <lineage>
        <taxon>Bacteria</taxon>
        <taxon>Pseudomonadati</taxon>
        <taxon>Pseudomonadota</taxon>
        <taxon>Betaproteobacteria</taxon>
        <taxon>Burkholderiales</taxon>
        <taxon>Comamonadaceae</taxon>
        <taxon>Ramlibacter</taxon>
    </lineage>
</organism>
<keyword evidence="4 5" id="KW-0862">Zinc</keyword>
<dbReference type="Proteomes" id="UP000552954">
    <property type="component" value="Unassembled WGS sequence"/>
</dbReference>
<dbReference type="GO" id="GO:0005737">
    <property type="term" value="C:cytoplasm"/>
    <property type="evidence" value="ECO:0007669"/>
    <property type="project" value="UniProtKB-SubCell"/>
</dbReference>
<dbReference type="EMBL" id="JABFCS010000001">
    <property type="protein sequence ID" value="NNU44062.1"/>
    <property type="molecule type" value="Genomic_DNA"/>
</dbReference>
<evidence type="ECO:0000256" key="3">
    <source>
        <dbReference type="ARBA" id="ARBA00022771"/>
    </source>
</evidence>
<dbReference type="GO" id="GO:0008270">
    <property type="term" value="F:zinc ion binding"/>
    <property type="evidence" value="ECO:0007669"/>
    <property type="project" value="UniProtKB-UniRule"/>
</dbReference>
<protein>
    <recommendedName>
        <fullName evidence="5">RNA polymerase-binding transcription factor DksA</fullName>
    </recommendedName>
</protein>
<dbReference type="Pfam" id="PF21157">
    <property type="entry name" value="DksA_N"/>
    <property type="match status" value="1"/>
</dbReference>
<keyword evidence="2 5" id="KW-0479">Metal-binding</keyword>
<dbReference type="InterPro" id="IPR000962">
    <property type="entry name" value="Znf_DskA_TraR"/>
</dbReference>
<dbReference type="InterPro" id="IPR012784">
    <property type="entry name" value="DksA_RNA_pol-bd"/>
</dbReference>
<keyword evidence="1 5" id="KW-0963">Cytoplasm</keyword>
<reference evidence="10 11" key="2">
    <citation type="submission" date="2020-06" db="EMBL/GenBank/DDBJ databases">
        <title>Ramlibacter rhizophilus sp. nov., isolated from rhizosphere soil of national flower Mugunghwa from South Korea.</title>
        <authorList>
            <person name="Zheng-Fei Y."/>
            <person name="Huan T."/>
        </authorList>
    </citation>
    <scope>NUCLEOTIDE SEQUENCE [LARGE SCALE GENOMIC DNA]</scope>
    <source>
        <strain evidence="10 11">B156</strain>
    </source>
</reference>
<gene>
    <name evidence="5 10" type="primary">dksA</name>
    <name evidence="10" type="ORF">HK415_14200</name>
</gene>
<accession>A0A849K6M4</accession>
<proteinExistence type="inferred from homology"/>
<dbReference type="Gene3D" id="1.20.120.910">
    <property type="entry name" value="DksA, coiled-coil domain"/>
    <property type="match status" value="1"/>
</dbReference>
<feature type="zinc finger region" description="dksA C4-type" evidence="6">
    <location>
        <begin position="320"/>
        <end position="344"/>
    </location>
</feature>
<dbReference type="InterPro" id="IPR048489">
    <property type="entry name" value="DksA_N"/>
</dbReference>
<evidence type="ECO:0000256" key="7">
    <source>
        <dbReference type="SAM" id="MobiDB-lite"/>
    </source>
</evidence>